<reference evidence="5" key="1">
    <citation type="submission" date="2023-11" db="EMBL/GenBank/DDBJ databases">
        <authorList>
            <person name="De Vega J J."/>
            <person name="De Vega J J."/>
        </authorList>
    </citation>
    <scope>NUCLEOTIDE SEQUENCE</scope>
</reference>
<comment type="caution">
    <text evidence="5">The sequence shown here is derived from an EMBL/GenBank/DDBJ whole genome shotgun (WGS) entry which is preliminary data.</text>
</comment>
<evidence type="ECO:0000259" key="4">
    <source>
        <dbReference type="PROSITE" id="PS50158"/>
    </source>
</evidence>
<name>A0AAD2HG32_9AGAR</name>
<proteinExistence type="predicted"/>
<feature type="domain" description="CCHC-type" evidence="4">
    <location>
        <begin position="269"/>
        <end position="284"/>
    </location>
</feature>
<dbReference type="SUPFAM" id="SSF57756">
    <property type="entry name" value="Retrovirus zinc finger-like domains"/>
    <property type="match status" value="1"/>
</dbReference>
<dbReference type="InterPro" id="IPR001878">
    <property type="entry name" value="Znf_CCHC"/>
</dbReference>
<feature type="compositionally biased region" description="Basic and acidic residues" evidence="3">
    <location>
        <begin position="427"/>
        <end position="457"/>
    </location>
</feature>
<dbReference type="PROSITE" id="PS50158">
    <property type="entry name" value="ZF_CCHC"/>
    <property type="match status" value="1"/>
</dbReference>
<organism evidence="5 6">
    <name type="scientific">Mycena citricolor</name>
    <dbReference type="NCBI Taxonomy" id="2018698"/>
    <lineage>
        <taxon>Eukaryota</taxon>
        <taxon>Fungi</taxon>
        <taxon>Dikarya</taxon>
        <taxon>Basidiomycota</taxon>
        <taxon>Agaricomycotina</taxon>
        <taxon>Agaricomycetes</taxon>
        <taxon>Agaricomycetidae</taxon>
        <taxon>Agaricales</taxon>
        <taxon>Marasmiineae</taxon>
        <taxon>Mycenaceae</taxon>
        <taxon>Mycena</taxon>
    </lineage>
</organism>
<dbReference type="Pfam" id="PF13352">
    <property type="entry name" value="DUF4100"/>
    <property type="match status" value="1"/>
</dbReference>
<dbReference type="Proteomes" id="UP001295794">
    <property type="component" value="Unassembled WGS sequence"/>
</dbReference>
<evidence type="ECO:0000256" key="1">
    <source>
        <dbReference type="ARBA" id="ARBA00022664"/>
    </source>
</evidence>
<keyword evidence="6" id="KW-1185">Reference proteome</keyword>
<feature type="region of interest" description="Disordered" evidence="3">
    <location>
        <begin position="389"/>
        <end position="470"/>
    </location>
</feature>
<dbReference type="GO" id="GO:0008270">
    <property type="term" value="F:zinc ion binding"/>
    <property type="evidence" value="ECO:0007669"/>
    <property type="project" value="UniProtKB-KW"/>
</dbReference>
<dbReference type="GO" id="GO:0006397">
    <property type="term" value="P:mRNA processing"/>
    <property type="evidence" value="ECO:0007669"/>
    <property type="project" value="UniProtKB-KW"/>
</dbReference>
<dbReference type="EMBL" id="CAVNYO010000403">
    <property type="protein sequence ID" value="CAK5274470.1"/>
    <property type="molecule type" value="Genomic_DNA"/>
</dbReference>
<dbReference type="GO" id="GO:0003676">
    <property type="term" value="F:nucleic acid binding"/>
    <property type="evidence" value="ECO:0007669"/>
    <property type="project" value="InterPro"/>
</dbReference>
<gene>
    <name evidence="5" type="ORF">MYCIT1_LOCUS21696</name>
</gene>
<keyword evidence="1" id="KW-0507">mRNA processing</keyword>
<dbReference type="InterPro" id="IPR025165">
    <property type="entry name" value="DUF4100"/>
</dbReference>
<evidence type="ECO:0000256" key="2">
    <source>
        <dbReference type="PROSITE-ProRule" id="PRU00047"/>
    </source>
</evidence>
<evidence type="ECO:0000313" key="6">
    <source>
        <dbReference type="Proteomes" id="UP001295794"/>
    </source>
</evidence>
<keyword evidence="2" id="KW-0862">Zinc</keyword>
<evidence type="ECO:0000256" key="3">
    <source>
        <dbReference type="SAM" id="MobiDB-lite"/>
    </source>
</evidence>
<keyword evidence="2" id="KW-0863">Zinc-finger</keyword>
<evidence type="ECO:0000313" key="5">
    <source>
        <dbReference type="EMBL" id="CAK5274470.1"/>
    </source>
</evidence>
<accession>A0AAD2HG32</accession>
<sequence>MATNTNMPARGARGAPEFDAKQPRQLLRFFTDLEFHFSLAGVTAEQEKKTHATRYLSVDDQEIWESLDSFLAPHSYASFKADVLKLYPGTDADRRYTLSDLHTLIGEYASVGILSRSDYSEFYRKFLVITKFLVDKARLSTAEQSQAFRRAISPPSLWSRVHQRLQIKKPDVHPDDPYDLTDMNEAMEFVLADSSHGSAISNTASPKPVAVKQEPDSNIAELIESMNGLMKVLAAQAAVTAQAVAAQQSRPVSTGAPSSVQNTPRDLNCSYCGESGHFIIRCPRVDEDTQAGKCKRNVEGQVVLPSGSYVPRRVMGTNLRARIEEWHRQNPGQMAASQNTAEISTHFLSSNSGPKIASSFTLSDTERLQYLEREMMAVRTRAQARAALGAGRLSEPVEEPEQTVRPNSSATSAPGIDKNAPGPAATRQKDPPVHPAAEHPFSKAKDAGYAPPRDRNVGARIPAPPKKAEGAYRTTAPIFDDKIANTVFGRLLESKIEVSERELLSLSPELRTMTRDVTSSRRVVPGTEKSPVAASKPTEQFSFDLAPQEAYIKTIEEQRDGDRRREAFFDSMPTSFGQATLPANATVIPDHFET</sequence>
<dbReference type="AlphaFoldDB" id="A0AAD2HG32"/>
<protein>
    <recommendedName>
        <fullName evidence="4">CCHC-type domain-containing protein</fullName>
    </recommendedName>
</protein>
<dbReference type="InterPro" id="IPR036875">
    <property type="entry name" value="Znf_CCHC_sf"/>
</dbReference>
<keyword evidence="2" id="KW-0479">Metal-binding</keyword>